<proteinExistence type="predicted"/>
<name>A0A0G0E5N3_9BACT</name>
<organism evidence="1 2">
    <name type="scientific">Candidatus Roizmanbacteria bacterium GW2011_GWA2_35_19</name>
    <dbReference type="NCBI Taxonomy" id="1618478"/>
    <lineage>
        <taxon>Bacteria</taxon>
        <taxon>Candidatus Roizmaniibacteriota</taxon>
    </lineage>
</organism>
<dbReference type="AlphaFoldDB" id="A0A0G0E5N3"/>
<dbReference type="STRING" id="1618478.UR68_C0039G0001"/>
<sequence length="34" mass="4063">EIKDPMSIHFFDTMKLRVEETNPKPLEFVSKELL</sequence>
<reference evidence="1 2" key="1">
    <citation type="journal article" date="2015" name="Nature">
        <title>rRNA introns, odd ribosomes, and small enigmatic genomes across a large radiation of phyla.</title>
        <authorList>
            <person name="Brown C.T."/>
            <person name="Hug L.A."/>
            <person name="Thomas B.C."/>
            <person name="Sharon I."/>
            <person name="Castelle C.J."/>
            <person name="Singh A."/>
            <person name="Wilkins M.J."/>
            <person name="Williams K.H."/>
            <person name="Banfield J.F."/>
        </authorList>
    </citation>
    <scope>NUCLEOTIDE SEQUENCE [LARGE SCALE GENOMIC DNA]</scope>
</reference>
<accession>A0A0G0E5N3</accession>
<comment type="caution">
    <text evidence="1">The sequence shown here is derived from an EMBL/GenBank/DDBJ whole genome shotgun (WGS) entry which is preliminary data.</text>
</comment>
<gene>
    <name evidence="1" type="ORF">UR68_C0039G0001</name>
</gene>
<dbReference type="Proteomes" id="UP000034457">
    <property type="component" value="Unassembled WGS sequence"/>
</dbReference>
<protein>
    <submittedName>
        <fullName evidence="1">Uncharacterized protein</fullName>
    </submittedName>
</protein>
<evidence type="ECO:0000313" key="1">
    <source>
        <dbReference type="EMBL" id="KKP70650.1"/>
    </source>
</evidence>
<feature type="non-terminal residue" evidence="1">
    <location>
        <position position="1"/>
    </location>
</feature>
<dbReference type="EMBL" id="LBQC01000039">
    <property type="protein sequence ID" value="KKP70650.1"/>
    <property type="molecule type" value="Genomic_DNA"/>
</dbReference>
<evidence type="ECO:0000313" key="2">
    <source>
        <dbReference type="Proteomes" id="UP000034457"/>
    </source>
</evidence>